<reference evidence="1 2" key="1">
    <citation type="submission" date="2016-03" db="EMBL/GenBank/DDBJ databases">
        <title>Genome sequencing of Psychrobacter alimentarius PAMC 27889.</title>
        <authorList>
            <person name="Lee J."/>
            <person name="Kim O.-S."/>
        </authorList>
    </citation>
    <scope>NUCLEOTIDE SEQUENCE [LARGE SCALE GENOMIC DNA]</scope>
    <source>
        <strain evidence="1 2">PAMC 27889</strain>
    </source>
</reference>
<proteinExistence type="predicted"/>
<name>A0ABM5ZYI2_9GAMM</name>
<dbReference type="Proteomes" id="UP000076104">
    <property type="component" value="Chromosome"/>
</dbReference>
<organism evidence="1 2">
    <name type="scientific">Psychrobacter alimentarius</name>
    <dbReference type="NCBI Taxonomy" id="261164"/>
    <lineage>
        <taxon>Bacteria</taxon>
        <taxon>Pseudomonadati</taxon>
        <taxon>Pseudomonadota</taxon>
        <taxon>Gammaproteobacteria</taxon>
        <taxon>Moraxellales</taxon>
        <taxon>Moraxellaceae</taxon>
        <taxon>Psychrobacter</taxon>
    </lineage>
</organism>
<evidence type="ECO:0000313" key="1">
    <source>
        <dbReference type="EMBL" id="AMT97059.1"/>
    </source>
</evidence>
<evidence type="ECO:0000313" key="2">
    <source>
        <dbReference type="Proteomes" id="UP000076104"/>
    </source>
</evidence>
<gene>
    <name evidence="1" type="ORF">A3K91_1455</name>
</gene>
<dbReference type="GeneID" id="33059164"/>
<keyword evidence="2" id="KW-1185">Reference proteome</keyword>
<sequence>MVDPFYGEWSFGCYHKLWRVLSDNQIILEGQNDFDNYKETDSLLQQISFGRLIDITVVNTLDIAMIFDNNIRLEFLVSRKEENTFDVFYLRINASFTMVTKAASTAEVIYHGLTI</sequence>
<dbReference type="RefSeq" id="WP_062844671.1">
    <property type="nucleotide sequence ID" value="NZ_CP014945.1"/>
</dbReference>
<dbReference type="EMBL" id="CP014945">
    <property type="protein sequence ID" value="AMT97059.1"/>
    <property type="molecule type" value="Genomic_DNA"/>
</dbReference>
<accession>A0ABM5ZYI2</accession>
<protein>
    <submittedName>
        <fullName evidence="1">Uncharacterized protein</fullName>
    </submittedName>
</protein>